<organism evidence="2 3">
    <name type="scientific">Euplotes crassus</name>
    <dbReference type="NCBI Taxonomy" id="5936"/>
    <lineage>
        <taxon>Eukaryota</taxon>
        <taxon>Sar</taxon>
        <taxon>Alveolata</taxon>
        <taxon>Ciliophora</taxon>
        <taxon>Intramacronucleata</taxon>
        <taxon>Spirotrichea</taxon>
        <taxon>Hypotrichia</taxon>
        <taxon>Euplotida</taxon>
        <taxon>Euplotidae</taxon>
        <taxon>Moneuplotes</taxon>
    </lineage>
</organism>
<feature type="compositionally biased region" description="Basic and acidic residues" evidence="1">
    <location>
        <begin position="14"/>
        <end position="26"/>
    </location>
</feature>
<comment type="caution">
    <text evidence="2">The sequence shown here is derived from an EMBL/GenBank/DDBJ whole genome shotgun (WGS) entry which is preliminary data.</text>
</comment>
<keyword evidence="3" id="KW-1185">Reference proteome</keyword>
<accession>A0AAD1Y910</accession>
<feature type="region of interest" description="Disordered" evidence="1">
    <location>
        <begin position="1"/>
        <end position="52"/>
    </location>
</feature>
<sequence>MNMNNSRYSFHMNATEESKIDEHTLEDYSSSEESVSVSKTNSTSQFQEQNNLTKKKSEISMGILYSSQLKDKKAIYSGESFGKKPDER</sequence>
<evidence type="ECO:0000313" key="2">
    <source>
        <dbReference type="EMBL" id="CAI2386787.1"/>
    </source>
</evidence>
<evidence type="ECO:0000256" key="1">
    <source>
        <dbReference type="SAM" id="MobiDB-lite"/>
    </source>
</evidence>
<evidence type="ECO:0000313" key="3">
    <source>
        <dbReference type="Proteomes" id="UP001295684"/>
    </source>
</evidence>
<dbReference type="AlphaFoldDB" id="A0AAD1Y910"/>
<proteinExistence type="predicted"/>
<dbReference type="Proteomes" id="UP001295684">
    <property type="component" value="Unassembled WGS sequence"/>
</dbReference>
<protein>
    <submittedName>
        <fullName evidence="2">Uncharacterized protein</fullName>
    </submittedName>
</protein>
<dbReference type="EMBL" id="CAMPGE010029321">
    <property type="protein sequence ID" value="CAI2386787.1"/>
    <property type="molecule type" value="Genomic_DNA"/>
</dbReference>
<feature type="compositionally biased region" description="Low complexity" evidence="1">
    <location>
        <begin position="31"/>
        <end position="44"/>
    </location>
</feature>
<gene>
    <name evidence="2" type="ORF">ECRASSUSDP1_LOCUS28411</name>
</gene>
<reference evidence="2" key="1">
    <citation type="submission" date="2023-07" db="EMBL/GenBank/DDBJ databases">
        <authorList>
            <consortium name="AG Swart"/>
            <person name="Singh M."/>
            <person name="Singh A."/>
            <person name="Seah K."/>
            <person name="Emmerich C."/>
        </authorList>
    </citation>
    <scope>NUCLEOTIDE SEQUENCE</scope>
    <source>
        <strain evidence="2">DP1</strain>
    </source>
</reference>
<name>A0AAD1Y910_EUPCR</name>